<comment type="catalytic activity">
    <reaction evidence="1">
        <text>a beta-D-glucosyl-(1&lt;-&gt;1')-N-acylsphing-4-enine + H2O = an N-acylsphing-4-enine + D-glucose</text>
        <dbReference type="Rhea" id="RHEA:13269"/>
        <dbReference type="ChEBI" id="CHEBI:4167"/>
        <dbReference type="ChEBI" id="CHEBI:15377"/>
        <dbReference type="ChEBI" id="CHEBI:22801"/>
        <dbReference type="ChEBI" id="CHEBI:52639"/>
        <dbReference type="EC" id="3.2.1.45"/>
    </reaction>
    <physiologicalReaction direction="left-to-right" evidence="1">
        <dbReference type="Rhea" id="RHEA:13270"/>
    </physiologicalReaction>
</comment>
<dbReference type="KEGG" id="nlo:107221593"/>
<keyword evidence="4 7" id="KW-0732">Signal</keyword>
<gene>
    <name evidence="11" type="primary">LOC107221593</name>
</gene>
<dbReference type="GO" id="GO:0005764">
    <property type="term" value="C:lysosome"/>
    <property type="evidence" value="ECO:0007669"/>
    <property type="project" value="UniProtKB-ARBA"/>
</dbReference>
<accession>A0A6J0BNG9</accession>
<evidence type="ECO:0000256" key="2">
    <source>
        <dbReference type="ARBA" id="ARBA00005382"/>
    </source>
</evidence>
<dbReference type="GO" id="GO:0005774">
    <property type="term" value="C:vacuolar membrane"/>
    <property type="evidence" value="ECO:0007669"/>
    <property type="project" value="UniProtKB-ARBA"/>
</dbReference>
<dbReference type="Pfam" id="PF02055">
    <property type="entry name" value="Glyco_hydro_30"/>
    <property type="match status" value="1"/>
</dbReference>
<evidence type="ECO:0000313" key="11">
    <source>
        <dbReference type="RefSeq" id="XP_015516125.2"/>
    </source>
</evidence>
<dbReference type="InParanoid" id="A0A6J0BNG9"/>
<proteinExistence type="inferred from homology"/>
<evidence type="ECO:0000256" key="7">
    <source>
        <dbReference type="SAM" id="SignalP"/>
    </source>
</evidence>
<dbReference type="GO" id="GO:0016758">
    <property type="term" value="F:hexosyltransferase activity"/>
    <property type="evidence" value="ECO:0007669"/>
    <property type="project" value="UniProtKB-ARBA"/>
</dbReference>
<dbReference type="AlphaFoldDB" id="A0A6J0BNG9"/>
<dbReference type="GO" id="GO:0010605">
    <property type="term" value="P:negative regulation of macromolecule metabolic process"/>
    <property type="evidence" value="ECO:0007669"/>
    <property type="project" value="UniProtKB-ARBA"/>
</dbReference>
<dbReference type="GO" id="GO:0005102">
    <property type="term" value="F:signaling receptor binding"/>
    <property type="evidence" value="ECO:0007669"/>
    <property type="project" value="UniProtKB-ARBA"/>
</dbReference>
<dbReference type="GO" id="GO:0051246">
    <property type="term" value="P:regulation of protein metabolic process"/>
    <property type="evidence" value="ECO:0007669"/>
    <property type="project" value="UniProtKB-ARBA"/>
</dbReference>
<dbReference type="Gene3D" id="3.20.20.80">
    <property type="entry name" value="Glycosidases"/>
    <property type="match status" value="1"/>
</dbReference>
<keyword evidence="5 6" id="KW-0378">Hydrolase</keyword>
<name>A0A6J0BNG9_NEOLC</name>
<dbReference type="GO" id="GO:0008202">
    <property type="term" value="P:steroid metabolic process"/>
    <property type="evidence" value="ECO:0007669"/>
    <property type="project" value="UniProtKB-ARBA"/>
</dbReference>
<reference evidence="11" key="1">
    <citation type="submission" date="2025-08" db="UniProtKB">
        <authorList>
            <consortium name="RefSeq"/>
        </authorList>
    </citation>
    <scope>IDENTIFICATION</scope>
    <source>
        <tissue evidence="11">Thorax and Abdomen</tissue>
    </source>
</reference>
<evidence type="ECO:0000259" key="8">
    <source>
        <dbReference type="Pfam" id="PF02055"/>
    </source>
</evidence>
<dbReference type="GO" id="GO:0016241">
    <property type="term" value="P:regulation of macroautophagy"/>
    <property type="evidence" value="ECO:0007669"/>
    <property type="project" value="UniProtKB-ARBA"/>
</dbReference>
<evidence type="ECO:0000256" key="4">
    <source>
        <dbReference type="ARBA" id="ARBA00022729"/>
    </source>
</evidence>
<keyword evidence="6" id="KW-0443">Lipid metabolism</keyword>
<dbReference type="GO" id="GO:0006066">
    <property type="term" value="P:alcohol metabolic process"/>
    <property type="evidence" value="ECO:0007669"/>
    <property type="project" value="UniProtKB-ARBA"/>
</dbReference>
<dbReference type="PRINTS" id="PR00843">
    <property type="entry name" value="GLHYDRLASE30"/>
</dbReference>
<feature type="domain" description="Glycosyl hydrolase family 30 beta sandwich" evidence="9">
    <location>
        <begin position="453"/>
        <end position="515"/>
    </location>
</feature>
<dbReference type="GO" id="GO:0032006">
    <property type="term" value="P:regulation of TOR signaling"/>
    <property type="evidence" value="ECO:0007669"/>
    <property type="project" value="UniProtKB-ARBA"/>
</dbReference>
<feature type="chain" id="PRO_5046174774" description="Glucosylceramidase" evidence="7">
    <location>
        <begin position="21"/>
        <end position="518"/>
    </location>
</feature>
<evidence type="ECO:0000259" key="9">
    <source>
        <dbReference type="Pfam" id="PF17189"/>
    </source>
</evidence>
<feature type="signal peptide" evidence="7">
    <location>
        <begin position="1"/>
        <end position="20"/>
    </location>
</feature>
<dbReference type="GO" id="GO:0004348">
    <property type="term" value="F:glucosylceramidase activity"/>
    <property type="evidence" value="ECO:0007669"/>
    <property type="project" value="UniProtKB-EC"/>
</dbReference>
<dbReference type="GO" id="GO:0006914">
    <property type="term" value="P:autophagy"/>
    <property type="evidence" value="ECO:0007669"/>
    <property type="project" value="UniProtKB-ARBA"/>
</dbReference>
<dbReference type="GO" id="GO:0030163">
    <property type="term" value="P:protein catabolic process"/>
    <property type="evidence" value="ECO:0007669"/>
    <property type="project" value="UniProtKB-ARBA"/>
</dbReference>
<dbReference type="InterPro" id="IPR033452">
    <property type="entry name" value="GH30_C"/>
</dbReference>
<protein>
    <recommendedName>
        <fullName evidence="3 6">Glucosylceramidase</fullName>
        <ecNumber evidence="3 6">3.2.1.45</ecNumber>
    </recommendedName>
</protein>
<dbReference type="Proteomes" id="UP000829291">
    <property type="component" value="Chromosome 4"/>
</dbReference>
<dbReference type="GeneID" id="107221593"/>
<dbReference type="GO" id="GO:0006680">
    <property type="term" value="P:glucosylceramide catabolic process"/>
    <property type="evidence" value="ECO:0007669"/>
    <property type="project" value="UniProtKB-ARBA"/>
</dbReference>
<keyword evidence="6" id="KW-0746">Sphingolipid metabolism</keyword>
<dbReference type="PANTHER" id="PTHR11069">
    <property type="entry name" value="GLUCOSYLCERAMIDASE"/>
    <property type="match status" value="1"/>
</dbReference>
<dbReference type="SUPFAM" id="SSF51445">
    <property type="entry name" value="(Trans)glycosidases"/>
    <property type="match status" value="1"/>
</dbReference>
<dbReference type="PANTHER" id="PTHR11069:SF23">
    <property type="entry name" value="LYSOSOMAL ACID GLUCOSYLCERAMIDASE"/>
    <property type="match status" value="1"/>
</dbReference>
<dbReference type="EC" id="3.2.1.45" evidence="3 6"/>
<feature type="domain" description="Glycosyl hydrolase family 30 TIM-barrel" evidence="8">
    <location>
        <begin position="112"/>
        <end position="450"/>
    </location>
</feature>
<comment type="similarity">
    <text evidence="2 6">Belongs to the glycosyl hydrolase 30 family.</text>
</comment>
<organism evidence="11">
    <name type="scientific">Neodiprion lecontei</name>
    <name type="common">Redheaded pine sawfly</name>
    <dbReference type="NCBI Taxonomy" id="441921"/>
    <lineage>
        <taxon>Eukaryota</taxon>
        <taxon>Metazoa</taxon>
        <taxon>Ecdysozoa</taxon>
        <taxon>Arthropoda</taxon>
        <taxon>Hexapoda</taxon>
        <taxon>Insecta</taxon>
        <taxon>Pterygota</taxon>
        <taxon>Neoptera</taxon>
        <taxon>Endopterygota</taxon>
        <taxon>Hymenoptera</taxon>
        <taxon>Tenthredinoidea</taxon>
        <taxon>Diprionidae</taxon>
        <taxon>Diprioninae</taxon>
        <taxon>Neodiprion</taxon>
    </lineage>
</organism>
<evidence type="ECO:0000256" key="3">
    <source>
        <dbReference type="ARBA" id="ARBA00012658"/>
    </source>
</evidence>
<keyword evidence="10" id="KW-1185">Reference proteome</keyword>
<dbReference type="Pfam" id="PF17189">
    <property type="entry name" value="Glyco_hydro_30C"/>
    <property type="match status" value="1"/>
</dbReference>
<dbReference type="InterPro" id="IPR033453">
    <property type="entry name" value="Glyco_hydro_30_TIM-barrel"/>
</dbReference>
<evidence type="ECO:0000313" key="10">
    <source>
        <dbReference type="Proteomes" id="UP000829291"/>
    </source>
</evidence>
<dbReference type="InterPro" id="IPR017853">
    <property type="entry name" value="GH"/>
</dbReference>
<dbReference type="GO" id="GO:0042391">
    <property type="term" value="P:regulation of membrane potential"/>
    <property type="evidence" value="ECO:0007669"/>
    <property type="project" value="UniProtKB-ARBA"/>
</dbReference>
<evidence type="ECO:0000256" key="5">
    <source>
        <dbReference type="ARBA" id="ARBA00022801"/>
    </source>
</evidence>
<keyword evidence="6" id="KW-0326">Glycosidase</keyword>
<dbReference type="InterPro" id="IPR001139">
    <property type="entry name" value="Glyco_hydro_30"/>
</dbReference>
<dbReference type="OrthoDB" id="2160638at2759"/>
<sequence length="518" mass="58877">MWSKVFFVCLLSALQQSSFGVDLKFRECSPRMPTAVSNWSSPYCVCNSTYCDDAPRISRPSGSFRSYVLISTSKDGLRFSTSTGSFRGSDAAPDIKPDASITVDPSMTYQDILGFGAAATDATGININSLPEAAQNEFIRSYFSEDGLEYTIIRVPMAGTDFSTRPYSYAMVENDTLLEYFALAEEDHRFKIPFIRRAMKLSRRPINLLASPWSPSPWMKARPTWIGSNTLKREYWHTWAFYFAKFFKEYQDQGLNFWALTPQNEPLNAFGALPINSMEWTVEDQRDWVVNFLVPILKKTGFGNINIILVDGMRHLLPEWPQIFMNDSSTRKQFAGTGVHWYLDHSYSVDRLDETHDLFPDKFIIYTESCPDYDADLGSWYRAEQFAVSIIDTLNHWVVGWLDWNMALDERGGPNWNGNFMGAGVIVNGSAGEFYKQPTFYTMGHFSKYVPPGSVRIGTSNEGPFEIKTVAFRRPDNSTAIVFLNTHDSERIISVSDITKGAIEFSIPGKSIHTLIYW</sequence>
<evidence type="ECO:0000256" key="1">
    <source>
        <dbReference type="ARBA" id="ARBA00001013"/>
    </source>
</evidence>
<evidence type="ECO:0000256" key="6">
    <source>
        <dbReference type="RuleBase" id="RU361188"/>
    </source>
</evidence>
<dbReference type="GO" id="GO:0007040">
    <property type="term" value="P:lysosome organization"/>
    <property type="evidence" value="ECO:0007669"/>
    <property type="project" value="UniProtKB-ARBA"/>
</dbReference>
<dbReference type="RefSeq" id="XP_015516125.2">
    <property type="nucleotide sequence ID" value="XM_015660639.2"/>
</dbReference>